<evidence type="ECO:0000313" key="3">
    <source>
        <dbReference type="Proteomes" id="UP000075883"/>
    </source>
</evidence>
<keyword evidence="3" id="KW-1185">Reference proteome</keyword>
<dbReference type="Proteomes" id="UP000075883">
    <property type="component" value="Unassembled WGS sequence"/>
</dbReference>
<reference evidence="3" key="1">
    <citation type="submission" date="2013-09" db="EMBL/GenBank/DDBJ databases">
        <title>The Genome Sequence of Anopheles culicifacies species A.</title>
        <authorList>
            <consortium name="The Broad Institute Genomics Platform"/>
            <person name="Neafsey D.E."/>
            <person name="Besansky N."/>
            <person name="Howell P."/>
            <person name="Walton C."/>
            <person name="Young S.K."/>
            <person name="Zeng Q."/>
            <person name="Gargeya S."/>
            <person name="Fitzgerald M."/>
            <person name="Haas B."/>
            <person name="Abouelleil A."/>
            <person name="Allen A.W."/>
            <person name="Alvarado L."/>
            <person name="Arachchi H.M."/>
            <person name="Berlin A.M."/>
            <person name="Chapman S.B."/>
            <person name="Gainer-Dewar J."/>
            <person name="Goldberg J."/>
            <person name="Griggs A."/>
            <person name="Gujja S."/>
            <person name="Hansen M."/>
            <person name="Howarth C."/>
            <person name="Imamovic A."/>
            <person name="Ireland A."/>
            <person name="Larimer J."/>
            <person name="McCowan C."/>
            <person name="Murphy C."/>
            <person name="Pearson M."/>
            <person name="Poon T.W."/>
            <person name="Priest M."/>
            <person name="Roberts A."/>
            <person name="Saif S."/>
            <person name="Shea T."/>
            <person name="Sisk P."/>
            <person name="Sykes S."/>
            <person name="Wortman J."/>
            <person name="Nusbaum C."/>
            <person name="Birren B."/>
        </authorList>
    </citation>
    <scope>NUCLEOTIDE SEQUENCE [LARGE SCALE GENOMIC DNA]</scope>
    <source>
        <strain evidence="3">A-37</strain>
    </source>
</reference>
<organism evidence="2 3">
    <name type="scientific">Anopheles culicifacies</name>
    <dbReference type="NCBI Taxonomy" id="139723"/>
    <lineage>
        <taxon>Eukaryota</taxon>
        <taxon>Metazoa</taxon>
        <taxon>Ecdysozoa</taxon>
        <taxon>Arthropoda</taxon>
        <taxon>Hexapoda</taxon>
        <taxon>Insecta</taxon>
        <taxon>Pterygota</taxon>
        <taxon>Neoptera</taxon>
        <taxon>Endopterygota</taxon>
        <taxon>Diptera</taxon>
        <taxon>Nematocera</taxon>
        <taxon>Culicoidea</taxon>
        <taxon>Culicidae</taxon>
        <taxon>Anophelinae</taxon>
        <taxon>Anopheles</taxon>
        <taxon>culicifacies species complex</taxon>
    </lineage>
</organism>
<dbReference type="EMBL" id="AXCM01011752">
    <property type="status" value="NOT_ANNOTATED_CDS"/>
    <property type="molecule type" value="Genomic_DNA"/>
</dbReference>
<dbReference type="EnsemblMetazoa" id="ACUA016526-RA">
    <property type="protein sequence ID" value="ACUA016526-PA"/>
    <property type="gene ID" value="ACUA016526"/>
</dbReference>
<accession>A0A182MES5</accession>
<evidence type="ECO:0000313" key="2">
    <source>
        <dbReference type="EnsemblMetazoa" id="ACUA016526-PA"/>
    </source>
</evidence>
<proteinExistence type="predicted"/>
<protein>
    <submittedName>
        <fullName evidence="2">Uncharacterized protein</fullName>
    </submittedName>
</protein>
<name>A0A182MES5_9DIPT</name>
<dbReference type="AlphaFoldDB" id="A0A182MES5"/>
<evidence type="ECO:0000256" key="1">
    <source>
        <dbReference type="SAM" id="MobiDB-lite"/>
    </source>
</evidence>
<feature type="compositionally biased region" description="Polar residues" evidence="1">
    <location>
        <begin position="51"/>
        <end position="61"/>
    </location>
</feature>
<reference evidence="2" key="2">
    <citation type="submission" date="2020-05" db="UniProtKB">
        <authorList>
            <consortium name="EnsemblMetazoa"/>
        </authorList>
    </citation>
    <scope>IDENTIFICATION</scope>
    <source>
        <strain evidence="2">A-37</strain>
    </source>
</reference>
<dbReference type="VEuPathDB" id="VectorBase:ACUA016526"/>
<sequence>MENEEEEEEEEEEGVDCNCASRVQAHPTVDQTCSRTPESIGATGVDRSESEYSGVNRSTSESIGVIQSGSEYAGVDGAPELNPEFYRNQSWFSKPGVRVDS</sequence>
<feature type="region of interest" description="Disordered" evidence="1">
    <location>
        <begin position="28"/>
        <end position="61"/>
    </location>
</feature>